<dbReference type="RefSeq" id="WP_305169907.1">
    <property type="nucleotide sequence ID" value="NZ_JAUUUU010000002.1"/>
</dbReference>
<keyword evidence="2" id="KW-1133">Transmembrane helix</keyword>
<keyword evidence="4" id="KW-1185">Reference proteome</keyword>
<name>A0AAW8B424_9GAMM</name>
<protein>
    <recommendedName>
        <fullName evidence="5">DUF3592 domain-containing protein</fullName>
    </recommendedName>
</protein>
<proteinExistence type="predicted"/>
<comment type="caution">
    <text evidence="3">The sequence shown here is derived from an EMBL/GenBank/DDBJ whole genome shotgun (WGS) entry which is preliminary data.</text>
</comment>
<feature type="transmembrane region" description="Helical" evidence="2">
    <location>
        <begin position="181"/>
        <end position="200"/>
    </location>
</feature>
<keyword evidence="2" id="KW-0812">Transmembrane</keyword>
<reference evidence="3" key="1">
    <citation type="journal article" date="2010" name="Int. J. Syst. Evol. Microbiol.">
        <title>Porticoccus litoralis gen. nov., sp. nov., a gammaproteobacterium isolated from the Yellow Sea.</title>
        <authorList>
            <person name="Oh H.M."/>
            <person name="Kim H."/>
            <person name="Kim K.M."/>
            <person name="Min G.S."/>
            <person name="Cho J.C."/>
        </authorList>
    </citation>
    <scope>NUCLEOTIDE SEQUENCE</scope>
    <source>
        <strain evidence="3">DSM 25064</strain>
    </source>
</reference>
<feature type="region of interest" description="Disordered" evidence="1">
    <location>
        <begin position="1"/>
        <end position="23"/>
    </location>
</feature>
<feature type="compositionally biased region" description="Polar residues" evidence="1">
    <location>
        <begin position="1"/>
        <end position="11"/>
    </location>
</feature>
<sequence length="216" mass="24746">MAIRQQKQTIPEDNESLIESDNGMESVPTTGIWIEASRAAKWLPYVLILMVVLLPVFALPVVWDEDAISHDVMMMSIFLALPLLLIARPMLKMTKMRLGIFPSHIELIDFSGQRHRTTFEDVYCNRQGACKVGDFVLPLGADKHGFFPQNEVQRWFVPRLLSENKVGDWTMMKYQWRSPEGLMNSFPLVIAVFCAMAIYLERDAVLEWVQALIAMV</sequence>
<dbReference type="EMBL" id="JAUUUU010000002">
    <property type="protein sequence ID" value="MDP1520339.1"/>
    <property type="molecule type" value="Genomic_DNA"/>
</dbReference>
<evidence type="ECO:0000313" key="3">
    <source>
        <dbReference type="EMBL" id="MDP1520339.1"/>
    </source>
</evidence>
<feature type="transmembrane region" description="Helical" evidence="2">
    <location>
        <begin position="68"/>
        <end position="87"/>
    </location>
</feature>
<feature type="transmembrane region" description="Helical" evidence="2">
    <location>
        <begin position="42"/>
        <end position="62"/>
    </location>
</feature>
<dbReference type="Proteomes" id="UP001178354">
    <property type="component" value="Unassembled WGS sequence"/>
</dbReference>
<organism evidence="3 4">
    <name type="scientific">Porticoccus litoralis</name>
    <dbReference type="NCBI Taxonomy" id="434086"/>
    <lineage>
        <taxon>Bacteria</taxon>
        <taxon>Pseudomonadati</taxon>
        <taxon>Pseudomonadota</taxon>
        <taxon>Gammaproteobacteria</taxon>
        <taxon>Cellvibrionales</taxon>
        <taxon>Porticoccaceae</taxon>
        <taxon>Porticoccus</taxon>
    </lineage>
</organism>
<accession>A0AAW8B424</accession>
<reference evidence="3" key="2">
    <citation type="submission" date="2023-08" db="EMBL/GenBank/DDBJ databases">
        <authorList>
            <person name="Luo J."/>
        </authorList>
    </citation>
    <scope>NUCLEOTIDE SEQUENCE</scope>
    <source>
        <strain evidence="3">DSM 25064</strain>
    </source>
</reference>
<evidence type="ECO:0000256" key="2">
    <source>
        <dbReference type="SAM" id="Phobius"/>
    </source>
</evidence>
<evidence type="ECO:0000256" key="1">
    <source>
        <dbReference type="SAM" id="MobiDB-lite"/>
    </source>
</evidence>
<gene>
    <name evidence="3" type="ORF">Q8A57_05085</name>
</gene>
<dbReference type="AlphaFoldDB" id="A0AAW8B424"/>
<keyword evidence="2" id="KW-0472">Membrane</keyword>
<evidence type="ECO:0008006" key="5">
    <source>
        <dbReference type="Google" id="ProtNLM"/>
    </source>
</evidence>
<evidence type="ECO:0000313" key="4">
    <source>
        <dbReference type="Proteomes" id="UP001178354"/>
    </source>
</evidence>